<name>A0A067GJY6_CITSI</name>
<dbReference type="Proteomes" id="UP000027120">
    <property type="component" value="Unassembled WGS sequence"/>
</dbReference>
<dbReference type="AlphaFoldDB" id="A0A067GJY6"/>
<reference evidence="6 7" key="1">
    <citation type="submission" date="2014-04" db="EMBL/GenBank/DDBJ databases">
        <authorList>
            <consortium name="International Citrus Genome Consortium"/>
            <person name="Gmitter F."/>
            <person name="Chen C."/>
            <person name="Farmerie W."/>
            <person name="Harkins T."/>
            <person name="Desany B."/>
            <person name="Mohiuddin M."/>
            <person name="Kodira C."/>
            <person name="Borodovsky M."/>
            <person name="Lomsadze A."/>
            <person name="Burns P."/>
            <person name="Jenkins J."/>
            <person name="Prochnik S."/>
            <person name="Shu S."/>
            <person name="Chapman J."/>
            <person name="Pitluck S."/>
            <person name="Schmutz J."/>
            <person name="Rokhsar D."/>
        </authorList>
    </citation>
    <scope>NUCLEOTIDE SEQUENCE</scope>
</reference>
<dbReference type="InterPro" id="IPR043454">
    <property type="entry name" value="NPH3/RPT2-like"/>
</dbReference>
<dbReference type="PROSITE" id="PS50097">
    <property type="entry name" value="BTB"/>
    <property type="match status" value="1"/>
</dbReference>
<keyword evidence="2" id="KW-0833">Ubl conjugation pathway</keyword>
<dbReference type="PROSITE" id="PS51649">
    <property type="entry name" value="NPH3"/>
    <property type="match status" value="1"/>
</dbReference>
<comment type="similarity">
    <text evidence="3">Belongs to the NPH3 family.</text>
</comment>
<dbReference type="STRING" id="2711.A0A067GJY6"/>
<proteinExistence type="inferred from homology"/>
<keyword evidence="7" id="KW-1185">Reference proteome</keyword>
<organism evidence="6 7">
    <name type="scientific">Citrus sinensis</name>
    <name type="common">Sweet orange</name>
    <name type="synonym">Citrus aurantium var. sinensis</name>
    <dbReference type="NCBI Taxonomy" id="2711"/>
    <lineage>
        <taxon>Eukaryota</taxon>
        <taxon>Viridiplantae</taxon>
        <taxon>Streptophyta</taxon>
        <taxon>Embryophyta</taxon>
        <taxon>Tracheophyta</taxon>
        <taxon>Spermatophyta</taxon>
        <taxon>Magnoliopsida</taxon>
        <taxon>eudicotyledons</taxon>
        <taxon>Gunneridae</taxon>
        <taxon>Pentapetalae</taxon>
        <taxon>rosids</taxon>
        <taxon>malvids</taxon>
        <taxon>Sapindales</taxon>
        <taxon>Rutaceae</taxon>
        <taxon>Aurantioideae</taxon>
        <taxon>Citrus</taxon>
    </lineage>
</organism>
<dbReference type="UniPathway" id="UPA00143"/>
<dbReference type="Pfam" id="PF03000">
    <property type="entry name" value="NPH3"/>
    <property type="match status" value="1"/>
</dbReference>
<dbReference type="InterPro" id="IPR027356">
    <property type="entry name" value="NPH3_dom"/>
</dbReference>
<dbReference type="Gene3D" id="3.30.710.10">
    <property type="entry name" value="Potassium Channel Kv1.1, Chain A"/>
    <property type="match status" value="1"/>
</dbReference>
<evidence type="ECO:0000256" key="2">
    <source>
        <dbReference type="ARBA" id="ARBA00022786"/>
    </source>
</evidence>
<accession>A0A067GJY6</accession>
<dbReference type="Pfam" id="PF00651">
    <property type="entry name" value="BTB"/>
    <property type="match status" value="1"/>
</dbReference>
<dbReference type="PANTHER" id="PTHR32370">
    <property type="entry name" value="OS12G0117600 PROTEIN"/>
    <property type="match status" value="1"/>
</dbReference>
<evidence type="ECO:0000256" key="3">
    <source>
        <dbReference type="PROSITE-ProRule" id="PRU00982"/>
    </source>
</evidence>
<evidence type="ECO:0000256" key="1">
    <source>
        <dbReference type="ARBA" id="ARBA00004906"/>
    </source>
</evidence>
<evidence type="ECO:0008006" key="8">
    <source>
        <dbReference type="Google" id="ProtNLM"/>
    </source>
</evidence>
<evidence type="ECO:0000259" key="5">
    <source>
        <dbReference type="PROSITE" id="PS51649"/>
    </source>
</evidence>
<dbReference type="GO" id="GO:0016567">
    <property type="term" value="P:protein ubiquitination"/>
    <property type="evidence" value="ECO:0007669"/>
    <property type="project" value="UniProtKB-UniPathway"/>
</dbReference>
<dbReference type="InterPro" id="IPR011333">
    <property type="entry name" value="SKP1/BTB/POZ_sf"/>
</dbReference>
<feature type="domain" description="NPH3" evidence="5">
    <location>
        <begin position="191"/>
        <end position="442"/>
    </location>
</feature>
<evidence type="ECO:0000313" key="7">
    <source>
        <dbReference type="Proteomes" id="UP000027120"/>
    </source>
</evidence>
<dbReference type="SUPFAM" id="SSF54695">
    <property type="entry name" value="POZ domain"/>
    <property type="match status" value="1"/>
</dbReference>
<dbReference type="SMART" id="SM00225">
    <property type="entry name" value="BTB"/>
    <property type="match status" value="1"/>
</dbReference>
<evidence type="ECO:0000313" key="6">
    <source>
        <dbReference type="EMBL" id="KDO75631.1"/>
    </source>
</evidence>
<dbReference type="SMR" id="A0A067GJY6"/>
<gene>
    <name evidence="6" type="ORF">CISIN_1g042020mg</name>
</gene>
<evidence type="ECO:0000259" key="4">
    <source>
        <dbReference type="PROSITE" id="PS50097"/>
    </source>
</evidence>
<protein>
    <recommendedName>
        <fullName evidence="8">NPH3 domain-containing protein</fullName>
    </recommendedName>
</protein>
<feature type="domain" description="BTB" evidence="4">
    <location>
        <begin position="5"/>
        <end position="68"/>
    </location>
</feature>
<comment type="pathway">
    <text evidence="1">Protein modification; protein ubiquitination.</text>
</comment>
<sequence>MEVCCDLEVDVNGEETFMVDKKILASFSGRFNKLFSGLNGSTSNLKVIFHDFPGGAEGFELIARYCYSLGKIKITASNIVLLSCAARFMEMGGDGHGNLNLIDQIEKSLEEISYWTWPELLVALKQCQVLLPTTDYLFVPEKVLSGLVERIALSFVASPYTSFSGYFNSTFQFSGDTERCDSLMNICRQRRWWFEDLMFLNVDFVDKVSKMMITQNFEHDLICKFLLHYRKSRFCSASQVEKCKMTEVVINLLSLLDRSTPSCKSLFNIFHVALSLKISRIYRKKLESLIGSQLDQATLDYLLVPSPCGKDYIYDVSLVLRLVKVFLFENRSWLSMSRLNKVAGLVDSYLAEVSPDSHLKPSKFVALLKVLPDFTRQSHDGLYHTMDMYLQVHAGLCEEEKLRVCSALKYEKLSADALKHLAQNSRFPSRLAVISFINQQSKLKCLHPRTHRIVSSSNSLDAKVYIAEKADAAKIIQYAKRNNITTTTEKFEAQFRGMQRKVMELEKICSIMQTEMGNMSQRRLPWVGNTRYLPGLCS</sequence>
<dbReference type="EMBL" id="KK784882">
    <property type="protein sequence ID" value="KDO75631.1"/>
    <property type="molecule type" value="Genomic_DNA"/>
</dbReference>
<dbReference type="InterPro" id="IPR000210">
    <property type="entry name" value="BTB/POZ_dom"/>
</dbReference>